<evidence type="ECO:0000256" key="5">
    <source>
        <dbReference type="RuleBase" id="RU363041"/>
    </source>
</evidence>
<keyword evidence="4 5" id="KW-0472">Membrane</keyword>
<gene>
    <name evidence="6" type="ORF">EAX61_06145</name>
</gene>
<dbReference type="Pfam" id="PF01925">
    <property type="entry name" value="TauE"/>
    <property type="match status" value="1"/>
</dbReference>
<keyword evidence="2 5" id="KW-0812">Transmembrane</keyword>
<keyword evidence="3 5" id="KW-1133">Transmembrane helix</keyword>
<dbReference type="RefSeq" id="WP_121916788.1">
    <property type="nucleotide sequence ID" value="NZ_REFV01000004.1"/>
</dbReference>
<dbReference type="OrthoDB" id="595460at2"/>
<evidence type="ECO:0000313" key="7">
    <source>
        <dbReference type="Proteomes" id="UP000281985"/>
    </source>
</evidence>
<evidence type="ECO:0000313" key="6">
    <source>
        <dbReference type="EMBL" id="RMB61055.1"/>
    </source>
</evidence>
<name>A0A3M0G7X0_9FLAO</name>
<keyword evidence="5" id="KW-1003">Cell membrane</keyword>
<dbReference type="PANTHER" id="PTHR43701:SF2">
    <property type="entry name" value="MEMBRANE TRANSPORTER PROTEIN YJNA-RELATED"/>
    <property type="match status" value="1"/>
</dbReference>
<reference evidence="6 7" key="1">
    <citation type="submission" date="2018-10" db="EMBL/GenBank/DDBJ databases">
        <title>Dokdonia luteus sp. nov., isolated from sea water.</title>
        <authorList>
            <person name="Zhou L.Y."/>
            <person name="Du Z.J."/>
        </authorList>
    </citation>
    <scope>NUCLEOTIDE SEQUENCE [LARGE SCALE GENOMIC DNA]</scope>
    <source>
        <strain evidence="6 7">SH27</strain>
    </source>
</reference>
<comment type="subcellular location">
    <subcellularLocation>
        <location evidence="5">Cell membrane</location>
        <topology evidence="5">Multi-pass membrane protein</topology>
    </subcellularLocation>
    <subcellularLocation>
        <location evidence="1">Membrane</location>
        <topology evidence="1">Multi-pass membrane protein</topology>
    </subcellularLocation>
</comment>
<keyword evidence="7" id="KW-1185">Reference proteome</keyword>
<dbReference type="EMBL" id="REFV01000004">
    <property type="protein sequence ID" value="RMB61055.1"/>
    <property type="molecule type" value="Genomic_DNA"/>
</dbReference>
<organism evidence="6 7">
    <name type="scientific">Dokdonia sinensis</name>
    <dbReference type="NCBI Taxonomy" id="2479847"/>
    <lineage>
        <taxon>Bacteria</taxon>
        <taxon>Pseudomonadati</taxon>
        <taxon>Bacteroidota</taxon>
        <taxon>Flavobacteriia</taxon>
        <taxon>Flavobacteriales</taxon>
        <taxon>Flavobacteriaceae</taxon>
        <taxon>Dokdonia</taxon>
    </lineage>
</organism>
<dbReference type="PANTHER" id="PTHR43701">
    <property type="entry name" value="MEMBRANE TRANSPORTER PROTEIN MJ0441-RELATED"/>
    <property type="match status" value="1"/>
</dbReference>
<proteinExistence type="inferred from homology"/>
<feature type="transmembrane region" description="Helical" evidence="5">
    <location>
        <begin position="102"/>
        <end position="120"/>
    </location>
</feature>
<dbReference type="Proteomes" id="UP000281985">
    <property type="component" value="Unassembled WGS sequence"/>
</dbReference>
<comment type="similarity">
    <text evidence="5">Belongs to the 4-toluene sulfonate uptake permease (TSUP) (TC 2.A.102) family.</text>
</comment>
<dbReference type="InterPro" id="IPR051598">
    <property type="entry name" value="TSUP/Inactive_protease-like"/>
</dbReference>
<dbReference type="AlphaFoldDB" id="A0A3M0G7X0"/>
<feature type="transmembrane region" description="Helical" evidence="5">
    <location>
        <begin position="73"/>
        <end position="90"/>
    </location>
</feature>
<evidence type="ECO:0000256" key="1">
    <source>
        <dbReference type="ARBA" id="ARBA00004141"/>
    </source>
</evidence>
<comment type="caution">
    <text evidence="6">The sequence shown here is derived from an EMBL/GenBank/DDBJ whole genome shotgun (WGS) entry which is preliminary data.</text>
</comment>
<feature type="transmembrane region" description="Helical" evidence="5">
    <location>
        <begin position="6"/>
        <end position="39"/>
    </location>
</feature>
<protein>
    <recommendedName>
        <fullName evidence="5">Probable membrane transporter protein</fullName>
    </recommendedName>
</protein>
<evidence type="ECO:0000256" key="4">
    <source>
        <dbReference type="ARBA" id="ARBA00023136"/>
    </source>
</evidence>
<accession>A0A3M0G7X0</accession>
<dbReference type="InterPro" id="IPR002781">
    <property type="entry name" value="TM_pro_TauE-like"/>
</dbReference>
<evidence type="ECO:0000256" key="2">
    <source>
        <dbReference type="ARBA" id="ARBA00022692"/>
    </source>
</evidence>
<evidence type="ECO:0000256" key="3">
    <source>
        <dbReference type="ARBA" id="ARBA00022989"/>
    </source>
</evidence>
<dbReference type="GO" id="GO:0005886">
    <property type="term" value="C:plasma membrane"/>
    <property type="evidence" value="ECO:0007669"/>
    <property type="project" value="UniProtKB-SubCell"/>
</dbReference>
<feature type="transmembrane region" description="Helical" evidence="5">
    <location>
        <begin position="51"/>
        <end position="67"/>
    </location>
</feature>
<sequence length="130" mass="13834">MNTTIIISLIIIGLIAGLLSGVMGIGGGVVMVPLMILLLGSNQFEAQGTSLSVLAVPVTALAAYTYYQEGYVNWKYAAVIALFFVIGGFLGAKLAVNINEKVLKKIFAVLLIMLALKIIFEDQLKTMLPG</sequence>